<evidence type="ECO:0000256" key="1">
    <source>
        <dbReference type="ARBA" id="ARBA00004100"/>
    </source>
</evidence>
<dbReference type="GO" id="GO:0004997">
    <property type="term" value="F:thyrotropin-releasing hormone receptor activity"/>
    <property type="evidence" value="ECO:0007669"/>
    <property type="project" value="InterPro"/>
</dbReference>
<keyword evidence="10" id="KW-1185">Reference proteome</keyword>
<dbReference type="AlphaFoldDB" id="A0A915EAS5"/>
<name>A0A915EAS5_9BILA</name>
<keyword evidence="5 8" id="KW-1133">Transmembrane helix</keyword>
<feature type="transmembrane region" description="Helical" evidence="8">
    <location>
        <begin position="5"/>
        <end position="23"/>
    </location>
</feature>
<proteinExistence type="predicted"/>
<evidence type="ECO:0000256" key="8">
    <source>
        <dbReference type="SAM" id="Phobius"/>
    </source>
</evidence>
<dbReference type="Gene3D" id="1.20.1070.10">
    <property type="entry name" value="Rhodopsin 7-helix transmembrane proteins"/>
    <property type="match status" value="1"/>
</dbReference>
<evidence type="ECO:0000256" key="4">
    <source>
        <dbReference type="ARBA" id="ARBA00022692"/>
    </source>
</evidence>
<dbReference type="GO" id="GO:0016020">
    <property type="term" value="C:membrane"/>
    <property type="evidence" value="ECO:0007669"/>
    <property type="project" value="UniProtKB-SubCell"/>
</dbReference>
<evidence type="ECO:0000313" key="10">
    <source>
        <dbReference type="Proteomes" id="UP000887574"/>
    </source>
</evidence>
<dbReference type="PRINTS" id="PR00237">
    <property type="entry name" value="GPCRRHODOPSN"/>
</dbReference>
<comment type="function">
    <text evidence="1">Receptor for thyrotropin-releasing hormone (TRH). Upon ligand binding, this G-protein-coupled receptor triggers activation of the phosphatidylinositol (IP3)-calcium-protein kinase C (PKC) pathway.</text>
</comment>
<protein>
    <recommendedName>
        <fullName evidence="3">Thyrotropin-releasing hormone receptor</fullName>
    </recommendedName>
    <alternativeName>
        <fullName evidence="7">Thyroliberin receptor</fullName>
    </alternativeName>
</protein>
<dbReference type="InterPro" id="IPR017452">
    <property type="entry name" value="GPCR_Rhodpsn_7TM"/>
</dbReference>
<evidence type="ECO:0000256" key="2">
    <source>
        <dbReference type="ARBA" id="ARBA00004370"/>
    </source>
</evidence>
<feature type="domain" description="G-protein coupled receptors family 1 profile" evidence="9">
    <location>
        <begin position="1"/>
        <end position="62"/>
    </location>
</feature>
<evidence type="ECO:0000256" key="3">
    <source>
        <dbReference type="ARBA" id="ARBA00018873"/>
    </source>
</evidence>
<evidence type="ECO:0000259" key="9">
    <source>
        <dbReference type="PROSITE" id="PS50262"/>
    </source>
</evidence>
<evidence type="ECO:0000256" key="5">
    <source>
        <dbReference type="ARBA" id="ARBA00022989"/>
    </source>
</evidence>
<dbReference type="PANTHER" id="PTHR46061">
    <property type="entry name" value="THYROTROPIN-RELEASING HORMONE RECEPTOR"/>
    <property type="match status" value="1"/>
</dbReference>
<reference evidence="11" key="1">
    <citation type="submission" date="2022-11" db="UniProtKB">
        <authorList>
            <consortium name="WormBaseParasite"/>
        </authorList>
    </citation>
    <scope>IDENTIFICATION</scope>
</reference>
<dbReference type="SUPFAM" id="SSF81321">
    <property type="entry name" value="Family A G protein-coupled receptor-like"/>
    <property type="match status" value="1"/>
</dbReference>
<dbReference type="InterPro" id="IPR002120">
    <property type="entry name" value="TRH_rcpt_1"/>
</dbReference>
<evidence type="ECO:0000313" key="11">
    <source>
        <dbReference type="WBParaSite" id="jg3330"/>
    </source>
</evidence>
<dbReference type="PANTHER" id="PTHR46061:SF3">
    <property type="entry name" value="THYROTROPIN-RELEASING HORMONE RECEPTOR"/>
    <property type="match status" value="1"/>
</dbReference>
<dbReference type="InterPro" id="IPR000276">
    <property type="entry name" value="GPCR_Rhodpsn"/>
</dbReference>
<organism evidence="10 11">
    <name type="scientific">Ditylenchus dipsaci</name>
    <dbReference type="NCBI Taxonomy" id="166011"/>
    <lineage>
        <taxon>Eukaryota</taxon>
        <taxon>Metazoa</taxon>
        <taxon>Ecdysozoa</taxon>
        <taxon>Nematoda</taxon>
        <taxon>Chromadorea</taxon>
        <taxon>Rhabditida</taxon>
        <taxon>Tylenchina</taxon>
        <taxon>Tylenchomorpha</taxon>
        <taxon>Sphaerularioidea</taxon>
        <taxon>Anguinidae</taxon>
        <taxon>Anguininae</taxon>
        <taxon>Ditylenchus</taxon>
    </lineage>
</organism>
<feature type="transmembrane region" description="Helical" evidence="8">
    <location>
        <begin position="43"/>
        <end position="65"/>
    </location>
</feature>
<dbReference type="CDD" id="cd00637">
    <property type="entry name" value="7tm_classA_rhodopsin-like"/>
    <property type="match status" value="1"/>
</dbReference>
<accession>A0A915EAS5</accession>
<dbReference type="WBParaSite" id="jg3330">
    <property type="protein sequence ID" value="jg3330"/>
    <property type="gene ID" value="jg3330"/>
</dbReference>
<evidence type="ECO:0000256" key="6">
    <source>
        <dbReference type="ARBA" id="ARBA00023136"/>
    </source>
</evidence>
<keyword evidence="4 8" id="KW-0812">Transmembrane</keyword>
<dbReference type="PROSITE" id="PS50262">
    <property type="entry name" value="G_PROTEIN_RECEP_F1_2"/>
    <property type="match status" value="1"/>
</dbReference>
<comment type="subcellular location">
    <subcellularLocation>
        <location evidence="2">Membrane</location>
    </subcellularLocation>
</comment>
<keyword evidence="6 8" id="KW-0472">Membrane</keyword>
<dbReference type="Proteomes" id="UP000887574">
    <property type="component" value="Unplaced"/>
</dbReference>
<evidence type="ECO:0000256" key="7">
    <source>
        <dbReference type="ARBA" id="ARBA00032251"/>
    </source>
</evidence>
<sequence length="132" mass="14885">MRRSVVKMLVACVSVYFICYSPIQGIFLSKVLFNVTFHPPYEFILLMNALALLCSACNPLLYTLFSKRFRARITRLLGCGVGPGSADYNGVRTYEITYSYSKPQPDKFTVKSALIEEFKGAFPSQNSVYKPV</sequence>